<dbReference type="eggNOG" id="arCOG04108">
    <property type="taxonomic scope" value="Archaea"/>
</dbReference>
<feature type="binding site" evidence="7">
    <location>
        <position position="22"/>
    </location>
    <ligand>
        <name>Zn(2+)</name>
        <dbReference type="ChEBI" id="CHEBI:29105"/>
    </ligand>
</feature>
<proteinExistence type="inferred from homology"/>
<dbReference type="HOGENOM" id="CLU_199465_0_0_2"/>
<evidence type="ECO:0000256" key="1">
    <source>
        <dbReference type="ARBA" id="ARBA00010919"/>
    </source>
</evidence>
<dbReference type="InterPro" id="IPR023407">
    <property type="entry name" value="Ribosomal_eS27_Zn-bd_dom_sf"/>
</dbReference>
<dbReference type="GO" id="GO:0005840">
    <property type="term" value="C:ribosome"/>
    <property type="evidence" value="ECO:0007669"/>
    <property type="project" value="UniProtKB-KW"/>
</dbReference>
<comment type="similarity">
    <text evidence="1 7 8">Belongs to the eukaryotic ribosomal protein eS27 family.</text>
</comment>
<comment type="subunit">
    <text evidence="7">Part of the 30S ribosomal subunit.</text>
</comment>
<keyword evidence="2 7" id="KW-0479">Metal-binding</keyword>
<dbReference type="AlphaFoldDB" id="G4RNU7"/>
<dbReference type="SUPFAM" id="SSF57829">
    <property type="entry name" value="Zn-binding ribosomal proteins"/>
    <property type="match status" value="1"/>
</dbReference>
<dbReference type="OrthoDB" id="5718at2157"/>
<organism evidence="9 10">
    <name type="scientific">Thermoproteus tenax (strain ATCC 35583 / DSM 2078 / JCM 9277 / NBRC 100435 / Kra 1)</name>
    <dbReference type="NCBI Taxonomy" id="768679"/>
    <lineage>
        <taxon>Archaea</taxon>
        <taxon>Thermoproteota</taxon>
        <taxon>Thermoprotei</taxon>
        <taxon>Thermoproteales</taxon>
        <taxon>Thermoproteaceae</taxon>
        <taxon>Thermoproteus</taxon>
    </lineage>
</organism>
<comment type="cofactor">
    <cofactor evidence="7 8">
        <name>Zn(2+)</name>
        <dbReference type="ChEBI" id="CHEBI:29105"/>
    </cofactor>
    <text evidence="7 8">Binds 1 zinc ion per subunit.</text>
</comment>
<accession>G4RNU7</accession>
<dbReference type="RefSeq" id="WP_014126498.1">
    <property type="nucleotide sequence ID" value="NC_016070.1"/>
</dbReference>
<dbReference type="GO" id="GO:0006412">
    <property type="term" value="P:translation"/>
    <property type="evidence" value="ECO:0007669"/>
    <property type="project" value="UniProtKB-UniRule"/>
</dbReference>
<evidence type="ECO:0000256" key="2">
    <source>
        <dbReference type="ARBA" id="ARBA00022723"/>
    </source>
</evidence>
<dbReference type="GO" id="GO:0003735">
    <property type="term" value="F:structural constituent of ribosome"/>
    <property type="evidence" value="ECO:0007669"/>
    <property type="project" value="InterPro"/>
</dbReference>
<dbReference type="EMBL" id="FN869859">
    <property type="protein sequence ID" value="CCC81241.1"/>
    <property type="molecule type" value="Genomic_DNA"/>
</dbReference>
<evidence type="ECO:0000313" key="10">
    <source>
        <dbReference type="Proteomes" id="UP000002654"/>
    </source>
</evidence>
<keyword evidence="4 7" id="KW-0862">Zinc</keyword>
<protein>
    <recommendedName>
        <fullName evidence="7">Small ribosomal subunit protein eS27</fullName>
    </recommendedName>
</protein>
<dbReference type="PATRIC" id="fig|768679.9.peg.591"/>
<feature type="zinc finger region" description="C4-type" evidence="7">
    <location>
        <begin position="22"/>
        <end position="44"/>
    </location>
</feature>
<evidence type="ECO:0000256" key="6">
    <source>
        <dbReference type="ARBA" id="ARBA00023274"/>
    </source>
</evidence>
<dbReference type="GeneID" id="11263577"/>
<dbReference type="PaxDb" id="768679-TTX_0576"/>
<dbReference type="GO" id="GO:1990904">
    <property type="term" value="C:ribonucleoprotein complex"/>
    <property type="evidence" value="ECO:0007669"/>
    <property type="project" value="UniProtKB-KW"/>
</dbReference>
<evidence type="ECO:0000256" key="7">
    <source>
        <dbReference type="HAMAP-Rule" id="MF_00371"/>
    </source>
</evidence>
<evidence type="ECO:0000256" key="5">
    <source>
        <dbReference type="ARBA" id="ARBA00022980"/>
    </source>
</evidence>
<dbReference type="GO" id="GO:0008270">
    <property type="term" value="F:zinc ion binding"/>
    <property type="evidence" value="ECO:0007669"/>
    <property type="project" value="UniProtKB-UniRule"/>
</dbReference>
<dbReference type="Proteomes" id="UP000002654">
    <property type="component" value="Chromosome"/>
</dbReference>
<dbReference type="PROSITE" id="PS01168">
    <property type="entry name" value="RIBOSOMAL_S27E"/>
    <property type="match status" value="1"/>
</dbReference>
<keyword evidence="10" id="KW-1185">Reference proteome</keyword>
<keyword evidence="6 7" id="KW-0687">Ribonucleoprotein</keyword>
<feature type="binding site" evidence="7">
    <location>
        <position position="41"/>
    </location>
    <ligand>
        <name>Zn(2+)</name>
        <dbReference type="ChEBI" id="CHEBI:29105"/>
    </ligand>
</feature>
<dbReference type="Pfam" id="PF01667">
    <property type="entry name" value="Ribosomal_S27e"/>
    <property type="match status" value="1"/>
</dbReference>
<evidence type="ECO:0000256" key="3">
    <source>
        <dbReference type="ARBA" id="ARBA00022771"/>
    </source>
</evidence>
<evidence type="ECO:0000256" key="4">
    <source>
        <dbReference type="ARBA" id="ARBA00022833"/>
    </source>
</evidence>
<dbReference type="Gene3D" id="2.20.25.100">
    <property type="entry name" value="Zn-binding ribosomal proteins"/>
    <property type="match status" value="1"/>
</dbReference>
<dbReference type="KEGG" id="ttn:TTX_0576"/>
<keyword evidence="3 7" id="KW-0863">Zinc-finger</keyword>
<name>G4RNU7_THETK</name>
<sequence>MPPRFSKILIPQPRSKFLRVRCPDCGNEQVVFSHASMVVRCLVCGRVLVQPTGGKAQIQGNILKVLD</sequence>
<dbReference type="PANTHER" id="PTHR11594">
    <property type="entry name" value="40S RIBOSOMAL PROTEIN S27"/>
    <property type="match status" value="1"/>
</dbReference>
<dbReference type="HAMAP" id="MF_00371">
    <property type="entry name" value="Ribosomal_eS27"/>
    <property type="match status" value="1"/>
</dbReference>
<dbReference type="NCBIfam" id="NF001629">
    <property type="entry name" value="PRK00415.1"/>
    <property type="match status" value="1"/>
</dbReference>
<dbReference type="FunFam" id="2.20.25.100:FF:000002">
    <property type="entry name" value="30S ribosomal protein S27e"/>
    <property type="match status" value="1"/>
</dbReference>
<reference evidence="9 10" key="1">
    <citation type="journal article" date="2011" name="PLoS ONE">
        <title>The complete genome sequence of Thermoproteus tenax: a physiologically versatile member of the Crenarchaeota.</title>
        <authorList>
            <person name="Siebers B."/>
            <person name="Zaparty M."/>
            <person name="Raddatz G."/>
            <person name="Tjaden B."/>
            <person name="Albers S.V."/>
            <person name="Bell S.D."/>
            <person name="Blombach F."/>
            <person name="Kletzin A."/>
            <person name="Kyrpides N."/>
            <person name="Lanz C."/>
            <person name="Plagens A."/>
            <person name="Rampp M."/>
            <person name="Rosinus A."/>
            <person name="von Jan M."/>
            <person name="Makarova K.S."/>
            <person name="Klenk H.P."/>
            <person name="Schuster S.C."/>
            <person name="Hensel R."/>
        </authorList>
    </citation>
    <scope>NUCLEOTIDE SEQUENCE [LARGE SCALE GENOMIC DNA]</scope>
    <source>
        <strain evidence="10">ATCC 35583 / DSM 2078 / JCM 9277 / NBRC 100435 / Kra 1</strain>
    </source>
</reference>
<feature type="binding site" evidence="7">
    <location>
        <position position="25"/>
    </location>
    <ligand>
        <name>Zn(2+)</name>
        <dbReference type="ChEBI" id="CHEBI:29105"/>
    </ligand>
</feature>
<evidence type="ECO:0000256" key="8">
    <source>
        <dbReference type="RuleBase" id="RU000671"/>
    </source>
</evidence>
<feature type="binding site" evidence="7">
    <location>
        <position position="44"/>
    </location>
    <ligand>
        <name>Zn(2+)</name>
        <dbReference type="ChEBI" id="CHEBI:29105"/>
    </ligand>
</feature>
<dbReference type="STRING" id="768679.TTX_0576"/>
<gene>
    <name evidence="7 9" type="primary">rps27e</name>
    <name evidence="9" type="ordered locus">TTX_0576</name>
</gene>
<evidence type="ECO:0000313" key="9">
    <source>
        <dbReference type="EMBL" id="CCC81241.1"/>
    </source>
</evidence>
<keyword evidence="5 7" id="KW-0689">Ribosomal protein</keyword>
<dbReference type="InterPro" id="IPR011332">
    <property type="entry name" value="Ribosomal_zn-bd"/>
</dbReference>
<dbReference type="InterPro" id="IPR000592">
    <property type="entry name" value="Ribosomal_eS27"/>
</dbReference>